<proteinExistence type="predicted"/>
<name>A0A6J6SAG9_9ZZZZ</name>
<evidence type="ECO:0000313" key="1">
    <source>
        <dbReference type="EMBL" id="CAB4731733.1"/>
    </source>
</evidence>
<dbReference type="EMBL" id="CAEZYQ010000003">
    <property type="protein sequence ID" value="CAB4731733.1"/>
    <property type="molecule type" value="Genomic_DNA"/>
</dbReference>
<gene>
    <name evidence="1" type="ORF">UFOPK2761_00555</name>
</gene>
<reference evidence="1" key="1">
    <citation type="submission" date="2020-05" db="EMBL/GenBank/DDBJ databases">
        <authorList>
            <person name="Chiriac C."/>
            <person name="Salcher M."/>
            <person name="Ghai R."/>
            <person name="Kavagutti S V."/>
        </authorList>
    </citation>
    <scope>NUCLEOTIDE SEQUENCE</scope>
</reference>
<dbReference type="AlphaFoldDB" id="A0A6J6SAG9"/>
<organism evidence="1">
    <name type="scientific">freshwater metagenome</name>
    <dbReference type="NCBI Taxonomy" id="449393"/>
    <lineage>
        <taxon>unclassified sequences</taxon>
        <taxon>metagenomes</taxon>
        <taxon>ecological metagenomes</taxon>
    </lineage>
</organism>
<protein>
    <submittedName>
        <fullName evidence="1">Unannotated protein</fullName>
    </submittedName>
</protein>
<sequence>MSTIERLDIADLVADAFGPRGATTEEILEIARARRAHPRVLAQLTELPVRRFATMRDLWTYLPDVEVPDHEAPRTG</sequence>
<accession>A0A6J6SAG9</accession>